<evidence type="ECO:0000313" key="4">
    <source>
        <dbReference type="Proteomes" id="UP000785679"/>
    </source>
</evidence>
<dbReference type="Pfam" id="PF07534">
    <property type="entry name" value="TLD"/>
    <property type="match status" value="1"/>
</dbReference>
<proteinExistence type="predicted"/>
<reference evidence="3" key="1">
    <citation type="submission" date="2019-06" db="EMBL/GenBank/DDBJ databases">
        <authorList>
            <person name="Zheng W."/>
        </authorList>
    </citation>
    <scope>NUCLEOTIDE SEQUENCE</scope>
    <source>
        <strain evidence="3">QDHG01</strain>
    </source>
</reference>
<dbReference type="SMART" id="SM00584">
    <property type="entry name" value="TLDc"/>
    <property type="match status" value="1"/>
</dbReference>
<keyword evidence="4" id="KW-1185">Reference proteome</keyword>
<evidence type="ECO:0000256" key="1">
    <source>
        <dbReference type="SAM" id="Coils"/>
    </source>
</evidence>
<gene>
    <name evidence="3" type="ORF">FGO68_gene3706</name>
</gene>
<protein>
    <recommendedName>
        <fullName evidence="2">TLDc domain-containing protein</fullName>
    </recommendedName>
</protein>
<sequence length="506" mass="57710">MDLCSCGSKNKVMFQCEEQTCPSFGRQKLYCPLCMIPQKHPHIPIMIALKSQNVTDEWNSLRQDIKNLHRRLTEWMELHGAIVELLDGFLTNEEHTLSFQIERVKILNTNVESFYEQHVSESSARGEILKLQELNPSLNAFNERLNSLKYLNKIGPAVLWTTYSEVLHLISHQQVLERLSQANFQIFLKLKLHRVQLSLNDVLNNRVIPSGLLQILENPELSISQIISSLHEKLQYATNNQQATVIDSIKVAGIRSDLDAIGVSLMFTGLLEKFKNLESQIINNQNIKITELAQKNEQLEERLSTLIHSQLEEFKVEFQAQKLQIQSFQESFDKRNKIQCSKILADEAMQNKIKTFFEQSGMALKYSCLLFRGSIDSFTSKIFHQLCDNRTNTLTIVKSTDGKIVGGFTTQTWNHSGYKQDGSAWLFNMQANNIFKVKPSANAIFAYSSYGPTFGNGHDLIIHDNCNSNSSSYANASSYDYNGSGNLFLTQAQAKFQVQEIEVYQL</sequence>
<dbReference type="Proteomes" id="UP000785679">
    <property type="component" value="Unassembled WGS sequence"/>
</dbReference>
<keyword evidence="1" id="KW-0175">Coiled coil</keyword>
<dbReference type="OrthoDB" id="25620at2759"/>
<accession>A0A8J8NTR4</accession>
<feature type="coiled-coil region" evidence="1">
    <location>
        <begin position="282"/>
        <end position="309"/>
    </location>
</feature>
<name>A0A8J8NTR4_HALGN</name>
<evidence type="ECO:0000259" key="2">
    <source>
        <dbReference type="PROSITE" id="PS51886"/>
    </source>
</evidence>
<dbReference type="AlphaFoldDB" id="A0A8J8NTR4"/>
<feature type="domain" description="TLDc" evidence="2">
    <location>
        <begin position="343"/>
        <end position="506"/>
    </location>
</feature>
<dbReference type="EMBL" id="RRYP01007991">
    <property type="protein sequence ID" value="TNV80094.1"/>
    <property type="molecule type" value="Genomic_DNA"/>
</dbReference>
<dbReference type="PROSITE" id="PS51886">
    <property type="entry name" value="TLDC"/>
    <property type="match status" value="1"/>
</dbReference>
<dbReference type="InterPro" id="IPR006571">
    <property type="entry name" value="TLDc_dom"/>
</dbReference>
<comment type="caution">
    <text evidence="3">The sequence shown here is derived from an EMBL/GenBank/DDBJ whole genome shotgun (WGS) entry which is preliminary data.</text>
</comment>
<evidence type="ECO:0000313" key="3">
    <source>
        <dbReference type="EMBL" id="TNV80094.1"/>
    </source>
</evidence>
<organism evidence="3 4">
    <name type="scientific">Halteria grandinella</name>
    <dbReference type="NCBI Taxonomy" id="5974"/>
    <lineage>
        <taxon>Eukaryota</taxon>
        <taxon>Sar</taxon>
        <taxon>Alveolata</taxon>
        <taxon>Ciliophora</taxon>
        <taxon>Intramacronucleata</taxon>
        <taxon>Spirotrichea</taxon>
        <taxon>Stichotrichia</taxon>
        <taxon>Sporadotrichida</taxon>
        <taxon>Halteriidae</taxon>
        <taxon>Halteria</taxon>
    </lineage>
</organism>